<sequence length="689" mass="78325">METEVNAQKKRYNGVPHASLNMCESGATFISQRSSPQKDIERITRADYYRHSSGSYYNCEPASLGDDNSDPEIDFNAKEGSDFSSPNEKKVAISTLNKDLKETPERISNSSQEKDPYATSKKLYEISEIYSTMKINDTPDGVSESKYNQIFPGFYVESMKSDIEESTKNKDILNIRARNQKSSIQTAGTLPASTSSNHAVANKRIRDMHNTNYTSQGEQTNAVSEECEKHLTTIQKQNELIKALDKENEELKEKFQLERNRNYKLLLQLKKINQENENRQVNMRDKSTEVNFVVYDNQQALNATMKMKEIPEVVNTKPFRPLQTVENPNVLSRELDFANIQTLFEKSISKIDPTSPNLLERLSPNELHENKSRVSLRDKSNNKELSKLVDKENHPLNNKIMERKSSIKSKQDNLKKVILDCSRTHIKKHPKALDLNLKNGLQKKRGSIKYFDMTKSTSHIDLLSKGLVASRNQNSLGNLHTGVQTISKKAIIKKPKKGKKSKFKPKNMFLANSKSTKSFAQSAIKVSMAPKSSNKENFSIKSSESGNKMKLSKPTIKYFPVKSGVGPIKNINMKKTRNLYYELKDAMTEKFSHKESLSSSKRNSIHSIQTNSARGSTFEISSYNTLPQKKTIATIKNLPKTTRMADIKDKPKINFFTAKSKVKVLPLKTIKKVNFQKSSQPVTFKLTKF</sequence>
<dbReference type="AlphaFoldDB" id="A0AAD1X4V9"/>
<comment type="caution">
    <text evidence="3">The sequence shown here is derived from an EMBL/GenBank/DDBJ whole genome shotgun (WGS) entry which is preliminary data.</text>
</comment>
<feature type="region of interest" description="Disordered" evidence="2">
    <location>
        <begin position="60"/>
        <end position="88"/>
    </location>
</feature>
<feature type="compositionally biased region" description="Basic and acidic residues" evidence="2">
    <location>
        <begin position="75"/>
        <end position="88"/>
    </location>
</feature>
<dbReference type="Proteomes" id="UP001295684">
    <property type="component" value="Unassembled WGS sequence"/>
</dbReference>
<proteinExistence type="predicted"/>
<evidence type="ECO:0000313" key="3">
    <source>
        <dbReference type="EMBL" id="CAI2358877.1"/>
    </source>
</evidence>
<organism evidence="3 4">
    <name type="scientific">Euplotes crassus</name>
    <dbReference type="NCBI Taxonomy" id="5936"/>
    <lineage>
        <taxon>Eukaryota</taxon>
        <taxon>Sar</taxon>
        <taxon>Alveolata</taxon>
        <taxon>Ciliophora</taxon>
        <taxon>Intramacronucleata</taxon>
        <taxon>Spirotrichea</taxon>
        <taxon>Hypotrichia</taxon>
        <taxon>Euplotida</taxon>
        <taxon>Euplotidae</taxon>
        <taxon>Moneuplotes</taxon>
    </lineage>
</organism>
<keyword evidence="1" id="KW-0175">Coiled coil</keyword>
<protein>
    <submittedName>
        <fullName evidence="3">Uncharacterized protein</fullName>
    </submittedName>
</protein>
<dbReference type="EMBL" id="CAMPGE010000154">
    <property type="protein sequence ID" value="CAI2358877.1"/>
    <property type="molecule type" value="Genomic_DNA"/>
</dbReference>
<evidence type="ECO:0000256" key="2">
    <source>
        <dbReference type="SAM" id="MobiDB-lite"/>
    </source>
</evidence>
<reference evidence="3" key="1">
    <citation type="submission" date="2023-07" db="EMBL/GenBank/DDBJ databases">
        <authorList>
            <consortium name="AG Swart"/>
            <person name="Singh M."/>
            <person name="Singh A."/>
            <person name="Seah K."/>
            <person name="Emmerich C."/>
        </authorList>
    </citation>
    <scope>NUCLEOTIDE SEQUENCE</scope>
    <source>
        <strain evidence="3">DP1</strain>
    </source>
</reference>
<accession>A0AAD1X4V9</accession>
<feature type="coiled-coil region" evidence="1">
    <location>
        <begin position="234"/>
        <end position="261"/>
    </location>
</feature>
<evidence type="ECO:0000256" key="1">
    <source>
        <dbReference type="SAM" id="Coils"/>
    </source>
</evidence>
<name>A0AAD1X4V9_EUPCR</name>
<evidence type="ECO:0000313" key="4">
    <source>
        <dbReference type="Proteomes" id="UP001295684"/>
    </source>
</evidence>
<keyword evidence="4" id="KW-1185">Reference proteome</keyword>
<gene>
    <name evidence="3" type="ORF">ECRASSUSDP1_LOCUS160</name>
</gene>